<evidence type="ECO:0000313" key="1">
    <source>
        <dbReference type="EMBL" id="PZD75072.1"/>
    </source>
</evidence>
<dbReference type="Proteomes" id="UP000248857">
    <property type="component" value="Unassembled WGS sequence"/>
</dbReference>
<evidence type="ECO:0000313" key="2">
    <source>
        <dbReference type="Proteomes" id="UP000248857"/>
    </source>
</evidence>
<accession>A0A2W1JYK9</accession>
<reference evidence="1 2" key="1">
    <citation type="journal article" date="2018" name="Sci. Rep.">
        <title>A novel species of the marine cyanobacterium Acaryochloris with a unique pigment content and lifestyle.</title>
        <authorList>
            <person name="Partensky F."/>
            <person name="Six C."/>
            <person name="Ratin M."/>
            <person name="Garczarek L."/>
            <person name="Vaulot D."/>
            <person name="Probert I."/>
            <person name="Calteau A."/>
            <person name="Gourvil P."/>
            <person name="Marie D."/>
            <person name="Grebert T."/>
            <person name="Bouchier C."/>
            <person name="Le Panse S."/>
            <person name="Gachenot M."/>
            <person name="Rodriguez F."/>
            <person name="Garrido J.L."/>
        </authorList>
    </citation>
    <scope>NUCLEOTIDE SEQUENCE [LARGE SCALE GENOMIC DNA]</scope>
    <source>
        <strain evidence="1 2">RCC1774</strain>
    </source>
</reference>
<name>A0A2W1JYK9_9CYAN</name>
<sequence length="477" mass="55618">MSYIDSEIDLNEIHFSPLSTVDIGRVFEFKNRLFRAISCKESESVVEMFSCGMIDELESKKLFPKSWITKYKLDGYGLIIEHERIPSKNFPYEWSFSMFKDAAIALLEVNIIASKYGYQTKDCHAYNVMFDGCLPMFVDLGSFVKTYNSHSKWNCYNKFLQYYYYILKIWGRGNSYLARAIVQSDNTDIYSPPRSSELYGLYRKDNSFLILVDKSKQIVSRLYFRLYNLLIKRGFSPFLFSLTKEKFYSFPSLLRKLEKIPAPWVSSISNDDESSLKGDSSIQSSPNFNKIIDLVNHLNIETVTNIGWHQDVFSKILLQGTNVQKIVCIDHDVNAVEQLYLSSKNIEGVRERITPVSLNSIYPNVSCFTHSEELLPYSEGRFKSDVVVALDLTNHLLIFEKYSIDWVFNMLSRYSKRYALIEFVPFDFCLEKGKPSPLSSQYTSDWFRDAFSKYFRIILEEKLENDRIIFCGELLTI</sequence>
<dbReference type="RefSeq" id="WP_110984198.1">
    <property type="nucleotide sequence ID" value="NZ_CAWNWM010000001.1"/>
</dbReference>
<organism evidence="1 2">
    <name type="scientific">Acaryochloris thomasi RCC1774</name>
    <dbReference type="NCBI Taxonomy" id="1764569"/>
    <lineage>
        <taxon>Bacteria</taxon>
        <taxon>Bacillati</taxon>
        <taxon>Cyanobacteriota</taxon>
        <taxon>Cyanophyceae</taxon>
        <taxon>Acaryochloridales</taxon>
        <taxon>Acaryochloridaceae</taxon>
        <taxon>Acaryochloris</taxon>
        <taxon>Acaryochloris thomasi</taxon>
    </lineage>
</organism>
<proteinExistence type="predicted"/>
<dbReference type="OrthoDB" id="9765084at2"/>
<comment type="caution">
    <text evidence="1">The sequence shown here is derived from an EMBL/GenBank/DDBJ whole genome shotgun (WGS) entry which is preliminary data.</text>
</comment>
<dbReference type="AlphaFoldDB" id="A0A2W1JYK9"/>
<dbReference type="EMBL" id="PQWO01000001">
    <property type="protein sequence ID" value="PZD75072.1"/>
    <property type="molecule type" value="Genomic_DNA"/>
</dbReference>
<gene>
    <name evidence="1" type="ORF">C1752_00212</name>
</gene>
<keyword evidence="2" id="KW-1185">Reference proteome</keyword>
<protein>
    <submittedName>
        <fullName evidence="1">Uncharacterized protein</fullName>
    </submittedName>
</protein>